<dbReference type="EMBL" id="JAIWQS010000001">
    <property type="protein sequence ID" value="KAJ8773568.1"/>
    <property type="molecule type" value="Genomic_DNA"/>
</dbReference>
<dbReference type="InterPro" id="IPR026057">
    <property type="entry name" value="TBL_C"/>
</dbReference>
<evidence type="ECO:0000256" key="1">
    <source>
        <dbReference type="ARBA" id="ARBA00007727"/>
    </source>
</evidence>
<proteinExistence type="inferred from homology"/>
<comment type="similarity">
    <text evidence="1">Belongs to the PC-esterase family. TBL subfamily.</text>
</comment>
<dbReference type="AlphaFoldDB" id="A0AAV8U6T5"/>
<feature type="transmembrane region" description="Helical" evidence="2">
    <location>
        <begin position="215"/>
        <end position="235"/>
    </location>
</feature>
<feature type="domain" description="Trichome birefringence-like C-terminal" evidence="3">
    <location>
        <begin position="385"/>
        <end position="471"/>
    </location>
</feature>
<name>A0AAV8U6T5_9ROSI</name>
<evidence type="ECO:0000259" key="3">
    <source>
        <dbReference type="Pfam" id="PF13839"/>
    </source>
</evidence>
<dbReference type="InterPro" id="IPR029962">
    <property type="entry name" value="TBL"/>
</dbReference>
<protein>
    <recommendedName>
        <fullName evidence="3">Trichome birefringence-like C-terminal domain-containing protein</fullName>
    </recommendedName>
</protein>
<reference evidence="4 5" key="1">
    <citation type="submission" date="2021-09" db="EMBL/GenBank/DDBJ databases">
        <title>Genomic insights and catalytic innovation underlie evolution of tropane alkaloids biosynthesis.</title>
        <authorList>
            <person name="Wang Y.-J."/>
            <person name="Tian T."/>
            <person name="Huang J.-P."/>
            <person name="Huang S.-X."/>
        </authorList>
    </citation>
    <scope>NUCLEOTIDE SEQUENCE [LARGE SCALE GENOMIC DNA]</scope>
    <source>
        <strain evidence="4">KIB-2018</strain>
        <tissue evidence="4">Leaf</tissue>
    </source>
</reference>
<keyword evidence="2" id="KW-1133">Transmembrane helix</keyword>
<evidence type="ECO:0000256" key="2">
    <source>
        <dbReference type="SAM" id="Phobius"/>
    </source>
</evidence>
<keyword evidence="2" id="KW-0812">Transmembrane</keyword>
<accession>A0AAV8U6T5</accession>
<dbReference type="GO" id="GO:0005794">
    <property type="term" value="C:Golgi apparatus"/>
    <property type="evidence" value="ECO:0007669"/>
    <property type="project" value="TreeGrafter"/>
</dbReference>
<dbReference type="GO" id="GO:0016413">
    <property type="term" value="F:O-acetyltransferase activity"/>
    <property type="evidence" value="ECO:0007669"/>
    <property type="project" value="InterPro"/>
</dbReference>
<keyword evidence="2" id="KW-0472">Membrane</keyword>
<feature type="transmembrane region" description="Helical" evidence="2">
    <location>
        <begin position="36"/>
        <end position="56"/>
    </location>
</feature>
<feature type="domain" description="Trichome birefringence-like C-terminal" evidence="3">
    <location>
        <begin position="264"/>
        <end position="382"/>
    </location>
</feature>
<gene>
    <name evidence="4" type="ORF">K2173_005814</name>
</gene>
<comment type="caution">
    <text evidence="4">The sequence shown here is derived from an EMBL/GenBank/DDBJ whole genome shotgun (WGS) entry which is preliminary data.</text>
</comment>
<dbReference type="PANTHER" id="PTHR32285">
    <property type="entry name" value="PROTEIN TRICHOME BIREFRINGENCE-LIKE 9-RELATED"/>
    <property type="match status" value="1"/>
</dbReference>
<keyword evidence="5" id="KW-1185">Reference proteome</keyword>
<dbReference type="Pfam" id="PF13839">
    <property type="entry name" value="PC-Esterase"/>
    <property type="match status" value="2"/>
</dbReference>
<evidence type="ECO:0000313" key="4">
    <source>
        <dbReference type="EMBL" id="KAJ8773568.1"/>
    </source>
</evidence>
<sequence>MPSVGRPQLLLLFSNYDVNGTCIPDQLLSPRRKYKAVSGFGLWVGAAFIILSVILLERSLSDRAVTPLFNVFNNVGVSVNSTLISWHFRFPSDHFSSVTSSNASDHKKVNGSVGLAAKSREASVVGMGMIQQRTEKAGNLSDSGDTVAEKEQMGAFSEVVEDASVSSEEKMFSLSECLSVDNSSIDINPVTGRRKEGSVSQGAVEVQKPNSFETWIYLMASSCPILIGILIATVMGGQTKISSNGSESQLVATSQASETRKESMRYQEEENLRRRNLMVFRFEDFDCTVDFVISPFLVRESSVNLKTGELETLRLDFTDKITKMYKDSDIIVFNTGHWWTHEKTSKGEDYYQEGDYVHPRLQFLEAYKRALFTWARWVDKSIRWQWKLRGKCRRETEPILNSSDIVKYPSNMRAFEHVLQRMKTPVAYLKHKQADRMYNTEEERITANRSQDCSHWCLPGVLDTWNELLYASLLKPGKGCWRLNGVV</sequence>
<dbReference type="Proteomes" id="UP001159364">
    <property type="component" value="Linkage Group LG01"/>
</dbReference>
<evidence type="ECO:0000313" key="5">
    <source>
        <dbReference type="Proteomes" id="UP001159364"/>
    </source>
</evidence>
<organism evidence="4 5">
    <name type="scientific">Erythroxylum novogranatense</name>
    <dbReference type="NCBI Taxonomy" id="1862640"/>
    <lineage>
        <taxon>Eukaryota</taxon>
        <taxon>Viridiplantae</taxon>
        <taxon>Streptophyta</taxon>
        <taxon>Embryophyta</taxon>
        <taxon>Tracheophyta</taxon>
        <taxon>Spermatophyta</taxon>
        <taxon>Magnoliopsida</taxon>
        <taxon>eudicotyledons</taxon>
        <taxon>Gunneridae</taxon>
        <taxon>Pentapetalae</taxon>
        <taxon>rosids</taxon>
        <taxon>fabids</taxon>
        <taxon>Malpighiales</taxon>
        <taxon>Erythroxylaceae</taxon>
        <taxon>Erythroxylum</taxon>
    </lineage>
</organism>
<dbReference type="PANTHER" id="PTHR32285:SF208">
    <property type="entry name" value="PROTEIN TRICHOME BIREFRINGENCE-LIKE 2"/>
    <property type="match status" value="1"/>
</dbReference>